<evidence type="ECO:0000256" key="5">
    <source>
        <dbReference type="SAM" id="MobiDB-lite"/>
    </source>
</evidence>
<dbReference type="PANTHER" id="PTHR10177">
    <property type="entry name" value="CYCLINS"/>
    <property type="match status" value="1"/>
</dbReference>
<dbReference type="InterPro" id="IPR013763">
    <property type="entry name" value="Cyclin-like_dom"/>
</dbReference>
<feature type="region of interest" description="Disordered" evidence="5">
    <location>
        <begin position="32"/>
        <end position="65"/>
    </location>
</feature>
<dbReference type="InterPro" id="IPR006671">
    <property type="entry name" value="Cyclin_N"/>
</dbReference>
<feature type="domain" description="Cyclin-like" evidence="6">
    <location>
        <begin position="142"/>
        <end position="226"/>
    </location>
</feature>
<evidence type="ECO:0000256" key="3">
    <source>
        <dbReference type="ARBA" id="ARBA00023306"/>
    </source>
</evidence>
<gene>
    <name evidence="7" type="ORF">PSON_ATCC_30995.1.T0020390</name>
</gene>
<organism evidence="7 8">
    <name type="scientific">Paramecium sonneborni</name>
    <dbReference type="NCBI Taxonomy" id="65129"/>
    <lineage>
        <taxon>Eukaryota</taxon>
        <taxon>Sar</taxon>
        <taxon>Alveolata</taxon>
        <taxon>Ciliophora</taxon>
        <taxon>Intramacronucleata</taxon>
        <taxon>Oligohymenophorea</taxon>
        <taxon>Peniculida</taxon>
        <taxon>Parameciidae</taxon>
        <taxon>Paramecium</taxon>
    </lineage>
</organism>
<dbReference type="EMBL" id="CAJJDN010000002">
    <property type="protein sequence ID" value="CAD8047433.1"/>
    <property type="molecule type" value="Genomic_DNA"/>
</dbReference>
<evidence type="ECO:0000256" key="2">
    <source>
        <dbReference type="ARBA" id="ARBA00023127"/>
    </source>
</evidence>
<evidence type="ECO:0000259" key="6">
    <source>
        <dbReference type="SMART" id="SM00385"/>
    </source>
</evidence>
<evidence type="ECO:0000256" key="1">
    <source>
        <dbReference type="ARBA" id="ARBA00022618"/>
    </source>
</evidence>
<comment type="similarity">
    <text evidence="4">Belongs to the cyclin family.</text>
</comment>
<dbReference type="OrthoDB" id="5590282at2759"/>
<keyword evidence="8" id="KW-1185">Reference proteome</keyword>
<dbReference type="FunFam" id="1.10.472.10:FF:000001">
    <property type="entry name" value="G2/mitotic-specific cyclin"/>
    <property type="match status" value="1"/>
</dbReference>
<reference evidence="7" key="1">
    <citation type="submission" date="2021-01" db="EMBL/GenBank/DDBJ databases">
        <authorList>
            <consortium name="Genoscope - CEA"/>
            <person name="William W."/>
        </authorList>
    </citation>
    <scope>NUCLEOTIDE SEQUENCE</scope>
</reference>
<comment type="caution">
    <text evidence="7">The sequence shown here is derived from an EMBL/GenBank/DDBJ whole genome shotgun (WGS) entry which is preliminary data.</text>
</comment>
<name>A0A8S1JXS6_9CILI</name>
<protein>
    <recommendedName>
        <fullName evidence="6">Cyclin-like domain-containing protein</fullName>
    </recommendedName>
</protein>
<dbReference type="Pfam" id="PF00134">
    <property type="entry name" value="Cyclin_N"/>
    <property type="match status" value="1"/>
</dbReference>
<dbReference type="GO" id="GO:0051301">
    <property type="term" value="P:cell division"/>
    <property type="evidence" value="ECO:0007669"/>
    <property type="project" value="UniProtKB-KW"/>
</dbReference>
<sequence length="287" mass="33674">MKANQIPKLFCIADYQKENFYNASKHQRVQSSLALREKSSKSNSFHSMIPPQKPQLNLNEDQSNRTREGFQRVKTDSNIPMPFRNGRNLSITSGDTEILTNKTFKLPLKNKNPQLVNAYKNEIVTYMKDRTCKSNFKQTAFQFQIEITEKMRNPETLFLTISIVDRILEQFQIPKSKFQLYGVAALFIASKQEEVYSVPHVRDLVYVCDNAYIKEEILEAEGKIISLFSFDLLTTSPYRMLNIYQGTAKLEQKNFMLCRCYFCNQDLKQNYLIQLFQLYFLNSNIFY</sequence>
<keyword evidence="2 4" id="KW-0195">Cyclin</keyword>
<keyword evidence="1" id="KW-0132">Cell division</keyword>
<dbReference type="Proteomes" id="UP000692954">
    <property type="component" value="Unassembled WGS sequence"/>
</dbReference>
<evidence type="ECO:0000256" key="4">
    <source>
        <dbReference type="RuleBase" id="RU000383"/>
    </source>
</evidence>
<dbReference type="SMART" id="SM00385">
    <property type="entry name" value="CYCLIN"/>
    <property type="match status" value="1"/>
</dbReference>
<dbReference type="AlphaFoldDB" id="A0A8S1JXS6"/>
<evidence type="ECO:0000313" key="7">
    <source>
        <dbReference type="EMBL" id="CAD8047433.1"/>
    </source>
</evidence>
<evidence type="ECO:0000313" key="8">
    <source>
        <dbReference type="Proteomes" id="UP000692954"/>
    </source>
</evidence>
<dbReference type="InterPro" id="IPR039361">
    <property type="entry name" value="Cyclin"/>
</dbReference>
<proteinExistence type="inferred from homology"/>
<accession>A0A8S1JXS6</accession>
<keyword evidence="3" id="KW-0131">Cell cycle</keyword>